<accession>A0AAP9J386</accession>
<dbReference type="CDD" id="cd04301">
    <property type="entry name" value="NAT_SF"/>
    <property type="match status" value="1"/>
</dbReference>
<dbReference type="GO" id="GO:0016747">
    <property type="term" value="F:acyltransferase activity, transferring groups other than amino-acyl groups"/>
    <property type="evidence" value="ECO:0007669"/>
    <property type="project" value="InterPro"/>
</dbReference>
<gene>
    <name evidence="3" type="ORF">FLT43_28280</name>
    <name evidence="2" type="ORF">M5W83_12300</name>
</gene>
<dbReference type="AlphaFoldDB" id="A0AAP9J386"/>
<sequence>MFINVKPRLREADIRDLIELCVFPDPDKVEAVLKTYEQHPGDELWGYESEGEVVGIIGIRKHGKEIEILHLAVHPELRGAGFGRGMILELIQQEQPDIVKAETDEEAVDFYRNIGFTIESRGEVYPGVERFTCIYETHPEEQ</sequence>
<dbReference type="InterPro" id="IPR016181">
    <property type="entry name" value="Acyl_CoA_acyltransferase"/>
</dbReference>
<evidence type="ECO:0000313" key="3">
    <source>
        <dbReference type="EMBL" id="QDM46926.1"/>
    </source>
</evidence>
<dbReference type="RefSeq" id="WP_087441281.1">
    <property type="nucleotide sequence ID" value="NZ_CABMNB010000019.1"/>
</dbReference>
<dbReference type="Pfam" id="PF13508">
    <property type="entry name" value="Acetyltransf_7"/>
    <property type="match status" value="1"/>
</dbReference>
<dbReference type="SUPFAM" id="SSF55729">
    <property type="entry name" value="Acyl-CoA N-acyltransferases (Nat)"/>
    <property type="match status" value="1"/>
</dbReference>
<evidence type="ECO:0000313" key="4">
    <source>
        <dbReference type="Proteomes" id="UP000315377"/>
    </source>
</evidence>
<feature type="domain" description="N-acetyltransferase" evidence="1">
    <location>
        <begin position="7"/>
        <end position="141"/>
    </location>
</feature>
<reference evidence="3 4" key="1">
    <citation type="submission" date="2019-07" db="EMBL/GenBank/DDBJ databases">
        <title>Paenibacillus thiaminolyticus NRRL B-4156.</title>
        <authorList>
            <person name="Hehnly C."/>
            <person name="Zhang L."/>
        </authorList>
    </citation>
    <scope>NUCLEOTIDE SEQUENCE [LARGE SCALE GENOMIC DNA]</scope>
    <source>
        <strain evidence="3 4">NRRL B-4156</strain>
    </source>
</reference>
<keyword evidence="5" id="KW-1185">Reference proteome</keyword>
<evidence type="ECO:0000259" key="1">
    <source>
        <dbReference type="PROSITE" id="PS51186"/>
    </source>
</evidence>
<protein>
    <submittedName>
        <fullName evidence="3">GNAT family N-acetyltransferase</fullName>
    </submittedName>
</protein>
<evidence type="ECO:0000313" key="2">
    <source>
        <dbReference type="EMBL" id="MCY9607925.1"/>
    </source>
</evidence>
<name>A0AAP9J386_PANTH</name>
<dbReference type="Gene3D" id="3.40.630.30">
    <property type="match status" value="1"/>
</dbReference>
<organism evidence="3 4">
    <name type="scientific">Paenibacillus thiaminolyticus</name>
    <name type="common">Bacillus thiaminolyticus</name>
    <dbReference type="NCBI Taxonomy" id="49283"/>
    <lineage>
        <taxon>Bacteria</taxon>
        <taxon>Bacillati</taxon>
        <taxon>Bacillota</taxon>
        <taxon>Bacilli</taxon>
        <taxon>Bacillales</taxon>
        <taxon>Paenibacillaceae</taxon>
        <taxon>Paenibacillus</taxon>
    </lineage>
</organism>
<dbReference type="Proteomes" id="UP001209276">
    <property type="component" value="Unassembled WGS sequence"/>
</dbReference>
<evidence type="ECO:0000313" key="5">
    <source>
        <dbReference type="Proteomes" id="UP001209276"/>
    </source>
</evidence>
<dbReference type="EMBL" id="JAMDMM010000023">
    <property type="protein sequence ID" value="MCY9607925.1"/>
    <property type="molecule type" value="Genomic_DNA"/>
</dbReference>
<dbReference type="EMBL" id="CP041405">
    <property type="protein sequence ID" value="QDM46926.1"/>
    <property type="molecule type" value="Genomic_DNA"/>
</dbReference>
<dbReference type="InterPro" id="IPR000182">
    <property type="entry name" value="GNAT_dom"/>
</dbReference>
<proteinExistence type="predicted"/>
<dbReference type="GeneID" id="76999863"/>
<reference evidence="2 5" key="2">
    <citation type="submission" date="2022-05" db="EMBL/GenBank/DDBJ databases">
        <title>Genome Sequencing of Bee-Associated Microbes.</title>
        <authorList>
            <person name="Dunlap C."/>
        </authorList>
    </citation>
    <scope>NUCLEOTIDE SEQUENCE [LARGE SCALE GENOMIC DNA]</scope>
    <source>
        <strain evidence="2 5">NRRL B-14613</strain>
    </source>
</reference>
<dbReference type="PROSITE" id="PS51186">
    <property type="entry name" value="GNAT"/>
    <property type="match status" value="1"/>
</dbReference>
<dbReference type="Proteomes" id="UP000315377">
    <property type="component" value="Chromosome"/>
</dbReference>